<evidence type="ECO:0000313" key="3">
    <source>
        <dbReference type="Proteomes" id="UP000427108"/>
    </source>
</evidence>
<proteinExistence type="predicted"/>
<reference evidence="2 3" key="1">
    <citation type="submission" date="2019-11" db="EMBL/GenBank/DDBJ databases">
        <title>Isolation and Application of One Kind of P-Hydroxybenzoic Acid Degrading Bacterium in Mitigating Cropping Obstacle of Cucumber.</title>
        <authorList>
            <person name="Wu F."/>
            <person name="An Y."/>
        </authorList>
    </citation>
    <scope>NUCLEOTIDE SEQUENCE [LARGE SCALE GENOMIC DNA]</scope>
    <source>
        <strain evidence="2 3">P620</strain>
    </source>
</reference>
<dbReference type="EMBL" id="CP046115">
    <property type="protein sequence ID" value="QGN35803.1"/>
    <property type="molecule type" value="Genomic_DNA"/>
</dbReference>
<keyword evidence="1" id="KW-1133">Transmembrane helix</keyword>
<protein>
    <submittedName>
        <fullName evidence="2">Uncharacterized protein</fullName>
    </submittedName>
</protein>
<keyword evidence="1" id="KW-0472">Membrane</keyword>
<gene>
    <name evidence="2" type="ORF">GJ746_00030</name>
</gene>
<sequence>MLWLLDLTLEKPNFAYSSGTSATSETYAPFSAFSSILVLTTLTFLLMIRVNGDIDDFNVQRAVANNTPPTKK</sequence>
<keyword evidence="1" id="KW-0812">Transmembrane</keyword>
<name>A0A6B8MN30_KLEOX</name>
<dbReference type="Proteomes" id="UP000427108">
    <property type="component" value="Chromosome"/>
</dbReference>
<evidence type="ECO:0000313" key="2">
    <source>
        <dbReference type="EMBL" id="QGN35803.1"/>
    </source>
</evidence>
<feature type="transmembrane region" description="Helical" evidence="1">
    <location>
        <begin position="27"/>
        <end position="48"/>
    </location>
</feature>
<evidence type="ECO:0000256" key="1">
    <source>
        <dbReference type="SAM" id="Phobius"/>
    </source>
</evidence>
<organism evidence="2 3">
    <name type="scientific">Klebsiella oxytoca</name>
    <dbReference type="NCBI Taxonomy" id="571"/>
    <lineage>
        <taxon>Bacteria</taxon>
        <taxon>Pseudomonadati</taxon>
        <taxon>Pseudomonadota</taxon>
        <taxon>Gammaproteobacteria</taxon>
        <taxon>Enterobacterales</taxon>
        <taxon>Enterobacteriaceae</taxon>
        <taxon>Klebsiella/Raoultella group</taxon>
        <taxon>Klebsiella</taxon>
    </lineage>
</organism>
<accession>A0A6B8MN30</accession>
<dbReference type="AlphaFoldDB" id="A0A6B8MN30"/>